<name>A0A9D1FVB1_9BACT</name>
<evidence type="ECO:0000313" key="2">
    <source>
        <dbReference type="EMBL" id="HIS82670.1"/>
    </source>
</evidence>
<feature type="coiled-coil region" evidence="1">
    <location>
        <begin position="121"/>
        <end position="148"/>
    </location>
</feature>
<evidence type="ECO:0000256" key="1">
    <source>
        <dbReference type="SAM" id="Coils"/>
    </source>
</evidence>
<proteinExistence type="predicted"/>
<reference evidence="2" key="1">
    <citation type="submission" date="2020-10" db="EMBL/GenBank/DDBJ databases">
        <authorList>
            <person name="Gilroy R."/>
        </authorList>
    </citation>
    <scope>NUCLEOTIDE SEQUENCE</scope>
    <source>
        <strain evidence="2">CHK152-2994</strain>
    </source>
</reference>
<dbReference type="Proteomes" id="UP000824139">
    <property type="component" value="Unassembled WGS sequence"/>
</dbReference>
<keyword evidence="1" id="KW-0175">Coiled coil</keyword>
<gene>
    <name evidence="2" type="ORF">IAD41_03590</name>
</gene>
<dbReference type="AlphaFoldDB" id="A0A9D1FVB1"/>
<evidence type="ECO:0000313" key="3">
    <source>
        <dbReference type="Proteomes" id="UP000824139"/>
    </source>
</evidence>
<organism evidence="2 3">
    <name type="scientific">Candidatus Scatenecus faecavium</name>
    <dbReference type="NCBI Taxonomy" id="2840915"/>
    <lineage>
        <taxon>Bacteria</taxon>
        <taxon>Candidatus Scatenecus</taxon>
    </lineage>
</organism>
<protein>
    <submittedName>
        <fullName evidence="2">Uncharacterized protein</fullName>
    </submittedName>
</protein>
<comment type="caution">
    <text evidence="2">The sequence shown here is derived from an EMBL/GenBank/DDBJ whole genome shotgun (WGS) entry which is preliminary data.</text>
</comment>
<sequence>MTTDNGKKIHVKSYFRKDNTKVKSHYRSVPNSSDYSEETNDYEDYSITPVEGALQGSVSMAVLPQSEEEGENFASKMLGTIGQIIMDGSEIAEKGVSIAEEIERQTGFQNNLSAIQLKPQMDFVVTELKKAQQASEDLQEQNLKQISNVKNKEEFSQLSQTFAKQKEVNSQTRNAINRAEYAIQNNDYKTAVAELKNYQKLQNVLRYSALALAPAGALTSQVLSSPYFKEIKKLPTNVKQNLKLLRRTGLHSMPEVEKRAIDIGMIIKKVFKGYNDAFELWMAGAYQFKYSKRYIQENGFLVNRVSDLPPYLQSYVRNKLQAQIGVREARGLLLRADSSLSKDIAQSPEIKNFIIKNARELAQYQKINSSINFTGDTNLHLSLGHADILNAHFDSQGNFNAIIADTYDFNKNDSDWKVEWAYNVQANNKVENFYVLCIIVIPKPDLIKIITLG</sequence>
<reference evidence="2" key="2">
    <citation type="journal article" date="2021" name="PeerJ">
        <title>Extensive microbial diversity within the chicken gut microbiome revealed by metagenomics and culture.</title>
        <authorList>
            <person name="Gilroy R."/>
            <person name="Ravi A."/>
            <person name="Getino M."/>
            <person name="Pursley I."/>
            <person name="Horton D.L."/>
            <person name="Alikhan N.F."/>
            <person name="Baker D."/>
            <person name="Gharbi K."/>
            <person name="Hall N."/>
            <person name="Watson M."/>
            <person name="Adriaenssens E.M."/>
            <person name="Foster-Nyarko E."/>
            <person name="Jarju S."/>
            <person name="Secka A."/>
            <person name="Antonio M."/>
            <person name="Oren A."/>
            <person name="Chaudhuri R.R."/>
            <person name="La Ragione R."/>
            <person name="Hildebrand F."/>
            <person name="Pallen M.J."/>
        </authorList>
    </citation>
    <scope>NUCLEOTIDE SEQUENCE</scope>
    <source>
        <strain evidence="2">CHK152-2994</strain>
    </source>
</reference>
<dbReference type="EMBL" id="DVJO01000078">
    <property type="protein sequence ID" value="HIS82670.1"/>
    <property type="molecule type" value="Genomic_DNA"/>
</dbReference>
<accession>A0A9D1FVB1</accession>